<feature type="non-terminal residue" evidence="2">
    <location>
        <position position="1"/>
    </location>
</feature>
<organism evidence="2 3">
    <name type="scientific">Nocardia cyriacigeorgica</name>
    <dbReference type="NCBI Taxonomy" id="135487"/>
    <lineage>
        <taxon>Bacteria</taxon>
        <taxon>Bacillati</taxon>
        <taxon>Actinomycetota</taxon>
        <taxon>Actinomycetes</taxon>
        <taxon>Mycobacteriales</taxon>
        <taxon>Nocardiaceae</taxon>
        <taxon>Nocardia</taxon>
    </lineage>
</organism>
<accession>A0A6P1CZ87</accession>
<proteinExistence type="predicted"/>
<dbReference type="RefSeq" id="WP_163848504.1">
    <property type="nucleotide sequence ID" value="NZ_JAAGVB010000203.1"/>
</dbReference>
<dbReference type="Proteomes" id="UP000471166">
    <property type="component" value="Unassembled WGS sequence"/>
</dbReference>
<evidence type="ECO:0000313" key="3">
    <source>
        <dbReference type="Proteomes" id="UP000471166"/>
    </source>
</evidence>
<gene>
    <name evidence="2" type="ORF">GV791_30880</name>
</gene>
<protein>
    <submittedName>
        <fullName evidence="2">Uncharacterized protein</fullName>
    </submittedName>
</protein>
<dbReference type="EMBL" id="JAAGVB010000203">
    <property type="protein sequence ID" value="NEW36923.1"/>
    <property type="molecule type" value="Genomic_DNA"/>
</dbReference>
<name>A0A6P1CZ87_9NOCA</name>
<comment type="caution">
    <text evidence="2">The sequence shown here is derived from an EMBL/GenBank/DDBJ whole genome shotgun (WGS) entry which is preliminary data.</text>
</comment>
<evidence type="ECO:0000256" key="1">
    <source>
        <dbReference type="SAM" id="MobiDB-lite"/>
    </source>
</evidence>
<sequence length="65" mass="7251">TDFRSTMIAKRDRTGRRSQQPGGGTTIISTFDEQLSVEVHHPPSFRAEQLLRIARIGALLNEATD</sequence>
<evidence type="ECO:0000313" key="2">
    <source>
        <dbReference type="EMBL" id="NEW36923.1"/>
    </source>
</evidence>
<dbReference type="AlphaFoldDB" id="A0A6P1CZ87"/>
<reference evidence="2 3" key="1">
    <citation type="submission" date="2020-01" db="EMBL/GenBank/DDBJ databases">
        <title>Genetics and antimicrobial susceptibilities of Nocardia species isolated from the soil; a comparison with species isolated from humans.</title>
        <authorList>
            <person name="Carrasco G."/>
            <person name="Monzon S."/>
            <person name="Sansegundo M."/>
            <person name="Garcia E."/>
            <person name="Garrido N."/>
            <person name="Medina M.J."/>
            <person name="Villalon P."/>
            <person name="Ramirez-Arocha A.C."/>
            <person name="Jimenez P."/>
            <person name="Cuesta I."/>
            <person name="Valdezate S."/>
        </authorList>
    </citation>
    <scope>NUCLEOTIDE SEQUENCE [LARGE SCALE GENOMIC DNA]</scope>
    <source>
        <strain evidence="2 3">CNM20110626</strain>
    </source>
</reference>
<feature type="region of interest" description="Disordered" evidence="1">
    <location>
        <begin position="1"/>
        <end position="26"/>
    </location>
</feature>